<comment type="similarity">
    <text evidence="1">Belongs to the metallophosphoesterase superfamily. YfcE family.</text>
</comment>
<dbReference type="InterPro" id="IPR051158">
    <property type="entry name" value="Metallophosphoesterase_sf"/>
</dbReference>
<accession>A0A1I1ZND6</accession>
<dbReference type="OrthoDB" id="9780884at2"/>
<sequence length="253" mass="28293">MKMLVKFGLLFFMAPLYMFWEARRNRLIKEKVTIKDLPPTFEGKNLLFISDIHKRQLPQRFVNEWKNDVSLIIVGGDLAEKGVPEERVRKNLRLLKQAGEVLFVWGNNDMEERTMITRLLEEEDIISLENDSYQWKIKGDSVGIVGLGNKYGRLDSRVAGIQGDECCRIAVVHDPAAFRSIKEKGNISFGLAGHTHGGQIRIGSFGIGEKGGWKKVGNMPVLISNGYGTTAVPLRLGAPSQVHLLTLSASEES</sequence>
<evidence type="ECO:0000256" key="1">
    <source>
        <dbReference type="ARBA" id="ARBA00008950"/>
    </source>
</evidence>
<feature type="domain" description="Calcineurin-like phosphoesterase" evidence="2">
    <location>
        <begin position="46"/>
        <end position="133"/>
    </location>
</feature>
<reference evidence="3 4" key="1">
    <citation type="submission" date="2016-10" db="EMBL/GenBank/DDBJ databases">
        <authorList>
            <person name="de Groot N.N."/>
        </authorList>
    </citation>
    <scope>NUCLEOTIDE SEQUENCE [LARGE SCALE GENOMIC DNA]</scope>
    <source>
        <strain evidence="3 4">DSM 23995</strain>
    </source>
</reference>
<organism evidence="3 4">
    <name type="scientific">Alteribacillus iranensis</name>
    <dbReference type="NCBI Taxonomy" id="930128"/>
    <lineage>
        <taxon>Bacteria</taxon>
        <taxon>Bacillati</taxon>
        <taxon>Bacillota</taxon>
        <taxon>Bacilli</taxon>
        <taxon>Bacillales</taxon>
        <taxon>Bacillaceae</taxon>
        <taxon>Alteribacillus</taxon>
    </lineage>
</organism>
<dbReference type="Gene3D" id="3.60.21.10">
    <property type="match status" value="1"/>
</dbReference>
<dbReference type="InterPro" id="IPR024654">
    <property type="entry name" value="Calcineurin-like_PHP_lpxH"/>
</dbReference>
<protein>
    <submittedName>
        <fullName evidence="3">Predicted phosphohydrolase, MPP superfamily</fullName>
    </submittedName>
</protein>
<dbReference type="AlphaFoldDB" id="A0A1I1ZND6"/>
<dbReference type="Proteomes" id="UP000199516">
    <property type="component" value="Unassembled WGS sequence"/>
</dbReference>
<keyword evidence="4" id="KW-1185">Reference proteome</keyword>
<dbReference type="RefSeq" id="WP_091656547.1">
    <property type="nucleotide sequence ID" value="NZ_FONT01000001.1"/>
</dbReference>
<keyword evidence="3" id="KW-0378">Hydrolase</keyword>
<gene>
    <name evidence="3" type="ORF">SAMN05192532_101355</name>
</gene>
<dbReference type="EMBL" id="FONT01000001">
    <property type="protein sequence ID" value="SFE33334.1"/>
    <property type="molecule type" value="Genomic_DNA"/>
</dbReference>
<name>A0A1I1ZND6_9BACI</name>
<evidence type="ECO:0000313" key="4">
    <source>
        <dbReference type="Proteomes" id="UP000199516"/>
    </source>
</evidence>
<proteinExistence type="inferred from homology"/>
<dbReference type="GO" id="GO:0016020">
    <property type="term" value="C:membrane"/>
    <property type="evidence" value="ECO:0007669"/>
    <property type="project" value="GOC"/>
</dbReference>
<dbReference type="Pfam" id="PF12850">
    <property type="entry name" value="Metallophos_2"/>
    <property type="match status" value="1"/>
</dbReference>
<evidence type="ECO:0000313" key="3">
    <source>
        <dbReference type="EMBL" id="SFE33334.1"/>
    </source>
</evidence>
<dbReference type="PANTHER" id="PTHR31302">
    <property type="entry name" value="TRANSMEMBRANE PROTEIN WITH METALLOPHOSPHOESTERASE DOMAIN-RELATED"/>
    <property type="match status" value="1"/>
</dbReference>
<dbReference type="GO" id="GO:0008758">
    <property type="term" value="F:UDP-2,3-diacylglucosamine hydrolase activity"/>
    <property type="evidence" value="ECO:0007669"/>
    <property type="project" value="TreeGrafter"/>
</dbReference>
<dbReference type="SUPFAM" id="SSF56300">
    <property type="entry name" value="Metallo-dependent phosphatases"/>
    <property type="match status" value="1"/>
</dbReference>
<dbReference type="GO" id="GO:0009245">
    <property type="term" value="P:lipid A biosynthetic process"/>
    <property type="evidence" value="ECO:0007669"/>
    <property type="project" value="TreeGrafter"/>
</dbReference>
<evidence type="ECO:0000259" key="2">
    <source>
        <dbReference type="Pfam" id="PF12850"/>
    </source>
</evidence>
<dbReference type="PANTHER" id="PTHR31302:SF32">
    <property type="entry name" value="PHOSPHOESTERASE"/>
    <property type="match status" value="1"/>
</dbReference>
<dbReference type="InterPro" id="IPR029052">
    <property type="entry name" value="Metallo-depent_PP-like"/>
</dbReference>